<evidence type="ECO:0000313" key="2">
    <source>
        <dbReference type="EMBL" id="TCP32066.1"/>
    </source>
</evidence>
<keyword evidence="3" id="KW-1185">Reference proteome</keyword>
<keyword evidence="1" id="KW-0732">Signal</keyword>
<dbReference type="EMBL" id="SLXK01000001">
    <property type="protein sequence ID" value="TCP32066.1"/>
    <property type="molecule type" value="Genomic_DNA"/>
</dbReference>
<feature type="chain" id="PRO_5020310497" evidence="1">
    <location>
        <begin position="22"/>
        <end position="121"/>
    </location>
</feature>
<sequence>MKRLIVWLFIFAAFPMVIAHASSLANQSSLKVTVWMNGDEYEWEYTNPNEFEFEKGNKVIKGNKAEAKVKDIYNLLHISKDAKVEDMVSALKKHGYNDIDRLDVRVIDRDDALFTWVWHKN</sequence>
<dbReference type="AlphaFoldDB" id="A0A4V6NQR5"/>
<dbReference type="Proteomes" id="UP000295416">
    <property type="component" value="Unassembled WGS sequence"/>
</dbReference>
<protein>
    <submittedName>
        <fullName evidence="2">Uncharacterized protein</fullName>
    </submittedName>
</protein>
<organism evidence="2 3">
    <name type="scientific">Scopulibacillus darangshiensis</name>
    <dbReference type="NCBI Taxonomy" id="442528"/>
    <lineage>
        <taxon>Bacteria</taxon>
        <taxon>Bacillati</taxon>
        <taxon>Bacillota</taxon>
        <taxon>Bacilli</taxon>
        <taxon>Bacillales</taxon>
        <taxon>Sporolactobacillaceae</taxon>
        <taxon>Scopulibacillus</taxon>
    </lineage>
</organism>
<dbReference type="OrthoDB" id="2886745at2"/>
<proteinExistence type="predicted"/>
<evidence type="ECO:0000313" key="3">
    <source>
        <dbReference type="Proteomes" id="UP000295416"/>
    </source>
</evidence>
<accession>A0A4V6NQR5</accession>
<evidence type="ECO:0000256" key="1">
    <source>
        <dbReference type="SAM" id="SignalP"/>
    </source>
</evidence>
<comment type="caution">
    <text evidence="2">The sequence shown here is derived from an EMBL/GenBank/DDBJ whole genome shotgun (WGS) entry which is preliminary data.</text>
</comment>
<feature type="signal peptide" evidence="1">
    <location>
        <begin position="1"/>
        <end position="21"/>
    </location>
</feature>
<name>A0A4V6NQR5_9BACL</name>
<reference evidence="2 3" key="1">
    <citation type="submission" date="2019-03" db="EMBL/GenBank/DDBJ databases">
        <title>Genomic Encyclopedia of Type Strains, Phase IV (KMG-IV): sequencing the most valuable type-strain genomes for metagenomic binning, comparative biology and taxonomic classification.</title>
        <authorList>
            <person name="Goeker M."/>
        </authorList>
    </citation>
    <scope>NUCLEOTIDE SEQUENCE [LARGE SCALE GENOMIC DNA]</scope>
    <source>
        <strain evidence="2 3">DSM 19377</strain>
    </source>
</reference>
<gene>
    <name evidence="2" type="ORF">EV207_10138</name>
</gene>
<dbReference type="RefSeq" id="WP_132742585.1">
    <property type="nucleotide sequence ID" value="NZ_SLXK01000001.1"/>
</dbReference>